<dbReference type="InterPro" id="IPR006311">
    <property type="entry name" value="TAT_signal"/>
</dbReference>
<comment type="caution">
    <text evidence="7">The sequence shown here is derived from an EMBL/GenBank/DDBJ whole genome shotgun (WGS) entry which is preliminary data.</text>
</comment>
<gene>
    <name evidence="7" type="primary">soxC</name>
    <name evidence="7" type="ORF">PQR63_16100</name>
</gene>
<dbReference type="CDD" id="cd02113">
    <property type="entry name" value="bact_SoxC_Moco"/>
    <property type="match status" value="1"/>
</dbReference>
<evidence type="ECO:0000256" key="2">
    <source>
        <dbReference type="ARBA" id="ARBA00022505"/>
    </source>
</evidence>
<keyword evidence="8" id="KW-1185">Reference proteome</keyword>
<dbReference type="GO" id="GO:0050310">
    <property type="term" value="F:sulfite dehydrogenase activity"/>
    <property type="evidence" value="ECO:0007669"/>
    <property type="project" value="UniProtKB-EC"/>
</dbReference>
<keyword evidence="4 7" id="KW-0560">Oxidoreductase</keyword>
<dbReference type="Proteomes" id="UP001629214">
    <property type="component" value="Unassembled WGS sequence"/>
</dbReference>
<dbReference type="EC" id="1.8.2.1" evidence="7"/>
<dbReference type="PANTHER" id="PTHR19372">
    <property type="entry name" value="SULFITE REDUCTASE"/>
    <property type="match status" value="1"/>
</dbReference>
<dbReference type="Gene3D" id="2.60.40.650">
    <property type="match status" value="1"/>
</dbReference>
<comment type="cofactor">
    <cofactor evidence="1">
        <name>Mo-molybdopterin</name>
        <dbReference type="ChEBI" id="CHEBI:71302"/>
    </cofactor>
</comment>
<evidence type="ECO:0000259" key="6">
    <source>
        <dbReference type="Pfam" id="PF03404"/>
    </source>
</evidence>
<evidence type="ECO:0000313" key="8">
    <source>
        <dbReference type="Proteomes" id="UP001629214"/>
    </source>
</evidence>
<sequence>MSSKKNPEAGRRRFLRGGAGLGGALVGASLTTGARAEPLTVAPWSKTPGEPVLWHPYGQPSPYEKNVVRRSRGATPIPGANSSMTPLQNLHGIITPTGLVFERHHAGIPQIDPEQHRLAVHGLVARPTIFTMEDLVRLPSVSRIHFLECSGNTGREWKGPGTASLQFSHGLLSCCEWTGVPLSVVLEEVGIKPEGAWILAEGADSASMTRSIPLSKALDDALLVYAQNGERLRPEHGYPLRLFLPGFEGNMSVKWLRRLKVGREPFMTREETSKYTDSMPDGTARQFTFLMETKSVITFPAPDHRLKEKGFYEISGLAWTGRGRIKRVDVSTDGGRSWSVAQLQEPVLDRALTRFRFPWRWDGAPTVLQSRAVDETGYVQPKATQLVEARGVESNYHFNAIQSWRVASDGVITNVQV</sequence>
<dbReference type="Gene3D" id="3.90.420.10">
    <property type="entry name" value="Oxidoreductase, molybdopterin-binding domain"/>
    <property type="match status" value="1"/>
</dbReference>
<evidence type="ECO:0000256" key="3">
    <source>
        <dbReference type="ARBA" id="ARBA00022723"/>
    </source>
</evidence>
<dbReference type="PANTHER" id="PTHR19372:SF7">
    <property type="entry name" value="SULFITE OXIDASE, MITOCHONDRIAL"/>
    <property type="match status" value="1"/>
</dbReference>
<dbReference type="Pfam" id="PF03404">
    <property type="entry name" value="Mo-co_dimer"/>
    <property type="match status" value="1"/>
</dbReference>
<evidence type="ECO:0000313" key="7">
    <source>
        <dbReference type="EMBL" id="MFL9879923.1"/>
    </source>
</evidence>
<name>A0ABW8ZAK7_9BURK</name>
<reference evidence="7 8" key="1">
    <citation type="journal article" date="2024" name="Chem. Sci.">
        <title>Discovery of megapolipeptins by genome mining of a Burkholderiales bacteria collection.</title>
        <authorList>
            <person name="Paulo B.S."/>
            <person name="Recchia M.J.J."/>
            <person name="Lee S."/>
            <person name="Fergusson C.H."/>
            <person name="Romanowski S.B."/>
            <person name="Hernandez A."/>
            <person name="Krull N."/>
            <person name="Liu D.Y."/>
            <person name="Cavanagh H."/>
            <person name="Bos A."/>
            <person name="Gray C.A."/>
            <person name="Murphy B.T."/>
            <person name="Linington R.G."/>
            <person name="Eustaquio A.S."/>
        </authorList>
    </citation>
    <scope>NUCLEOTIDE SEQUENCE [LARGE SCALE GENOMIC DNA]</scope>
    <source>
        <strain evidence="7 8">RL21-008-BIB-B</strain>
    </source>
</reference>
<dbReference type="InterPro" id="IPR014756">
    <property type="entry name" value="Ig_E-set"/>
</dbReference>
<dbReference type="PROSITE" id="PS51318">
    <property type="entry name" value="TAT"/>
    <property type="match status" value="1"/>
</dbReference>
<dbReference type="Pfam" id="PF00174">
    <property type="entry name" value="Oxidored_molyb"/>
    <property type="match status" value="1"/>
</dbReference>
<dbReference type="NCBIfam" id="TIGR04555">
    <property type="entry name" value="sulfite_DH_soxC"/>
    <property type="match status" value="1"/>
</dbReference>
<dbReference type="SUPFAM" id="SSF81296">
    <property type="entry name" value="E set domains"/>
    <property type="match status" value="1"/>
</dbReference>
<dbReference type="InterPro" id="IPR008335">
    <property type="entry name" value="Mopterin_OxRdtase_euk"/>
</dbReference>
<evidence type="ECO:0000256" key="1">
    <source>
        <dbReference type="ARBA" id="ARBA00001924"/>
    </source>
</evidence>
<dbReference type="InterPro" id="IPR036374">
    <property type="entry name" value="OxRdtase_Mopterin-bd_sf"/>
</dbReference>
<dbReference type="InterPro" id="IPR030835">
    <property type="entry name" value="Sulfite_DH_SoxC"/>
</dbReference>
<evidence type="ECO:0000259" key="5">
    <source>
        <dbReference type="Pfam" id="PF00174"/>
    </source>
</evidence>
<dbReference type="RefSeq" id="WP_408169010.1">
    <property type="nucleotide sequence ID" value="NZ_JAQQFR010000010.1"/>
</dbReference>
<accession>A0ABW8ZAK7</accession>
<keyword evidence="3" id="KW-0479">Metal-binding</keyword>
<dbReference type="InterPro" id="IPR005066">
    <property type="entry name" value="MoCF_OxRdtse_dimer"/>
</dbReference>
<organism evidence="7 8">
    <name type="scientific">Herbaspirillum rhizosphaerae</name>
    <dbReference type="NCBI Taxonomy" id="346179"/>
    <lineage>
        <taxon>Bacteria</taxon>
        <taxon>Pseudomonadati</taxon>
        <taxon>Pseudomonadota</taxon>
        <taxon>Betaproteobacteria</taxon>
        <taxon>Burkholderiales</taxon>
        <taxon>Oxalobacteraceae</taxon>
        <taxon>Herbaspirillum</taxon>
    </lineage>
</organism>
<evidence type="ECO:0000256" key="4">
    <source>
        <dbReference type="ARBA" id="ARBA00023002"/>
    </source>
</evidence>
<dbReference type="SUPFAM" id="SSF56524">
    <property type="entry name" value="Oxidoreductase molybdopterin-binding domain"/>
    <property type="match status" value="1"/>
</dbReference>
<keyword evidence="2" id="KW-0500">Molybdenum</keyword>
<protein>
    <submittedName>
        <fullName evidence="7">Sulfite dehydrogenase</fullName>
        <ecNumber evidence="7">1.8.2.1</ecNumber>
    </submittedName>
</protein>
<dbReference type="EMBL" id="JAQQFR010000010">
    <property type="protein sequence ID" value="MFL9879923.1"/>
    <property type="molecule type" value="Genomic_DNA"/>
</dbReference>
<proteinExistence type="predicted"/>
<feature type="domain" description="Moybdenum cofactor oxidoreductase dimerisation" evidence="6">
    <location>
        <begin position="289"/>
        <end position="399"/>
    </location>
</feature>
<dbReference type="InterPro" id="IPR000572">
    <property type="entry name" value="OxRdtase_Mopterin-bd_dom"/>
</dbReference>
<dbReference type="PRINTS" id="PR00407">
    <property type="entry name" value="EUMOPTERIN"/>
</dbReference>
<feature type="domain" description="Oxidoreductase molybdopterin-binding" evidence="5">
    <location>
        <begin position="105"/>
        <end position="266"/>
    </location>
</feature>